<organism evidence="9 10">
    <name type="scientific">Nitratireductor basaltis</name>
    <dbReference type="NCBI Taxonomy" id="472175"/>
    <lineage>
        <taxon>Bacteria</taxon>
        <taxon>Pseudomonadati</taxon>
        <taxon>Pseudomonadota</taxon>
        <taxon>Alphaproteobacteria</taxon>
        <taxon>Hyphomicrobiales</taxon>
        <taxon>Phyllobacteriaceae</taxon>
        <taxon>Nitratireductor</taxon>
    </lineage>
</organism>
<evidence type="ECO:0000256" key="4">
    <source>
        <dbReference type="ARBA" id="ARBA00022475"/>
    </source>
</evidence>
<feature type="transmembrane region" description="Helical" evidence="8">
    <location>
        <begin position="178"/>
        <end position="199"/>
    </location>
</feature>
<evidence type="ECO:0000256" key="8">
    <source>
        <dbReference type="RuleBase" id="RU363041"/>
    </source>
</evidence>
<accession>A0A084U786</accession>
<keyword evidence="3" id="KW-0813">Transport</keyword>
<comment type="similarity">
    <text evidence="2 8">Belongs to the 4-toluene sulfonate uptake permease (TSUP) (TC 2.A.102) family.</text>
</comment>
<feature type="transmembrane region" description="Helical" evidence="8">
    <location>
        <begin position="211"/>
        <end position="230"/>
    </location>
</feature>
<proteinExistence type="inferred from homology"/>
<evidence type="ECO:0000313" key="9">
    <source>
        <dbReference type="EMBL" id="KFB08822.1"/>
    </source>
</evidence>
<sequence length="263" mass="28356">MLNSGDRMTDLLTQPQFIAAAVVAVLLVGMSKGGFGGAMALLGVPILSLVVPPVQAAAILLPILIVMDIVSLWAWRGNFDRRTLMVMLPGAMIGIGIGWLTAAIVTEAHVRLIVGVVALVFFLRWLVEKAGRRERVSEHNAPRGVFWGSIAGFTSFVAHAGGPPYQVYALPLKQDPKLYTGTSVVFFAVVNAVKLVPYFALGQFDTTNLTISLALAPIAPLATLAGVWLIKRMRAEIFYPLMYAMVFIVSIKLIHDGVTGIWG</sequence>
<feature type="transmembrane region" description="Helical" evidence="8">
    <location>
        <begin position="17"/>
        <end position="42"/>
    </location>
</feature>
<evidence type="ECO:0000256" key="7">
    <source>
        <dbReference type="ARBA" id="ARBA00023136"/>
    </source>
</evidence>
<keyword evidence="7 8" id="KW-0472">Membrane</keyword>
<feature type="transmembrane region" description="Helical" evidence="8">
    <location>
        <begin position="84"/>
        <end position="102"/>
    </location>
</feature>
<protein>
    <recommendedName>
        <fullName evidence="8">Probable membrane transporter protein</fullName>
    </recommendedName>
</protein>
<dbReference type="PATRIC" id="fig|472175.3.peg.3073"/>
<evidence type="ECO:0000256" key="5">
    <source>
        <dbReference type="ARBA" id="ARBA00022692"/>
    </source>
</evidence>
<feature type="transmembrane region" description="Helical" evidence="8">
    <location>
        <begin position="54"/>
        <end position="75"/>
    </location>
</feature>
<dbReference type="GO" id="GO:0005886">
    <property type="term" value="C:plasma membrane"/>
    <property type="evidence" value="ECO:0007669"/>
    <property type="project" value="UniProtKB-SubCell"/>
</dbReference>
<reference evidence="9 10" key="1">
    <citation type="submission" date="2014-05" db="EMBL/GenBank/DDBJ databases">
        <title>Draft Genome Sequence of Nitratireductor basaltis Strain UMTGB225, A Marine Bacterium Isolated from Green Barrel Tunicate.</title>
        <authorList>
            <person name="Gan H.Y."/>
        </authorList>
    </citation>
    <scope>NUCLEOTIDE SEQUENCE [LARGE SCALE GENOMIC DNA]</scope>
    <source>
        <strain evidence="9 10">UMTGB225</strain>
    </source>
</reference>
<evidence type="ECO:0000256" key="2">
    <source>
        <dbReference type="ARBA" id="ARBA00009142"/>
    </source>
</evidence>
<feature type="transmembrane region" description="Helical" evidence="8">
    <location>
        <begin position="237"/>
        <end position="255"/>
    </location>
</feature>
<dbReference type="STRING" id="472175.EL18_03076"/>
<name>A0A084U786_9HYPH</name>
<dbReference type="EMBL" id="JMQM01000002">
    <property type="protein sequence ID" value="KFB08822.1"/>
    <property type="molecule type" value="Genomic_DNA"/>
</dbReference>
<dbReference type="PANTHER" id="PTHR30269:SF37">
    <property type="entry name" value="MEMBRANE TRANSPORTER PROTEIN"/>
    <property type="match status" value="1"/>
</dbReference>
<dbReference type="InterPro" id="IPR002781">
    <property type="entry name" value="TM_pro_TauE-like"/>
</dbReference>
<keyword evidence="4 8" id="KW-1003">Cell membrane</keyword>
<dbReference type="PANTHER" id="PTHR30269">
    <property type="entry name" value="TRANSMEMBRANE PROTEIN YFCA"/>
    <property type="match status" value="1"/>
</dbReference>
<keyword evidence="6 8" id="KW-1133">Transmembrane helix</keyword>
<evidence type="ECO:0000256" key="1">
    <source>
        <dbReference type="ARBA" id="ARBA00004651"/>
    </source>
</evidence>
<evidence type="ECO:0000313" key="10">
    <source>
        <dbReference type="Proteomes" id="UP000053675"/>
    </source>
</evidence>
<evidence type="ECO:0000256" key="6">
    <source>
        <dbReference type="ARBA" id="ARBA00022989"/>
    </source>
</evidence>
<comment type="subcellular location">
    <subcellularLocation>
        <location evidence="1 8">Cell membrane</location>
        <topology evidence="1 8">Multi-pass membrane protein</topology>
    </subcellularLocation>
</comment>
<dbReference type="AlphaFoldDB" id="A0A084U786"/>
<feature type="transmembrane region" description="Helical" evidence="8">
    <location>
        <begin position="108"/>
        <end position="127"/>
    </location>
</feature>
<keyword evidence="5 8" id="KW-0812">Transmembrane</keyword>
<comment type="caution">
    <text evidence="9">The sequence shown here is derived from an EMBL/GenBank/DDBJ whole genome shotgun (WGS) entry which is preliminary data.</text>
</comment>
<keyword evidence="10" id="KW-1185">Reference proteome</keyword>
<gene>
    <name evidence="9" type="ORF">EL18_03076</name>
</gene>
<dbReference type="Pfam" id="PF01925">
    <property type="entry name" value="TauE"/>
    <property type="match status" value="1"/>
</dbReference>
<dbReference type="eggNOG" id="COG0730">
    <property type="taxonomic scope" value="Bacteria"/>
</dbReference>
<dbReference type="Proteomes" id="UP000053675">
    <property type="component" value="Unassembled WGS sequence"/>
</dbReference>
<evidence type="ECO:0000256" key="3">
    <source>
        <dbReference type="ARBA" id="ARBA00022448"/>
    </source>
</evidence>
<dbReference type="InterPro" id="IPR052017">
    <property type="entry name" value="TSUP"/>
</dbReference>